<feature type="region of interest" description="Disordered" evidence="6">
    <location>
        <begin position="109"/>
        <end position="157"/>
    </location>
</feature>
<dbReference type="GO" id="GO:0061245">
    <property type="term" value="P:establishment or maintenance of bipolar cell polarity"/>
    <property type="evidence" value="ECO:0007669"/>
    <property type="project" value="TreeGrafter"/>
</dbReference>
<feature type="compositionally biased region" description="Basic and acidic residues" evidence="6">
    <location>
        <begin position="24"/>
        <end position="37"/>
    </location>
</feature>
<dbReference type="PANTHER" id="PTHR23244:SF456">
    <property type="entry name" value="MULTIPLE EPIDERMAL GROWTH FACTOR-LIKE DOMAINS PROTEIN 8"/>
    <property type="match status" value="1"/>
</dbReference>
<dbReference type="InterPro" id="IPR015915">
    <property type="entry name" value="Kelch-typ_b-propeller"/>
</dbReference>
<comment type="caution">
    <text evidence="7">The sequence shown here is derived from an EMBL/GenBank/DDBJ whole genome shotgun (WGS) entry which is preliminary data.</text>
</comment>
<evidence type="ECO:0000256" key="1">
    <source>
        <dbReference type="ARBA" id="ARBA00004496"/>
    </source>
</evidence>
<keyword evidence="2" id="KW-0880">Kelch repeat</keyword>
<protein>
    <submittedName>
        <fullName evidence="7">Tip elongation aberrant protein 1</fullName>
    </submittedName>
</protein>
<dbReference type="Proteomes" id="UP000184267">
    <property type="component" value="Unassembled WGS sequence"/>
</dbReference>
<keyword evidence="3" id="KW-0963">Cytoplasm</keyword>
<evidence type="ECO:0000313" key="7">
    <source>
        <dbReference type="EMBL" id="OJT02727.1"/>
    </source>
</evidence>
<feature type="region of interest" description="Disordered" evidence="6">
    <location>
        <begin position="1"/>
        <end position="37"/>
    </location>
</feature>
<keyword evidence="8" id="KW-1185">Reference proteome</keyword>
<sequence length="506" mass="55217">MSGLEEVDGCGAVAYGGSSGWAGKAEEKKPWRRAERSGRLSRLERELFALEPAELEDGIQIDVLWRASGTLIDSKVSEYDEILLIDAPSPPPKDRKSLLHFLPQLEFESELTEKPPPLPDTKVQPDPAPEPESRPQAELSPKPSPSPEPENDAEPAHPWHRRRLVCSGGACYPSVFPRSDFSLSTPGAAAAGLNLFGGLDDRAKNDVYSISVCDFAVTRLYTMGDIPSTRFGHGSAFAGSVVVVWGGDTMSASSHQLRARARYDNGLYFLNLASREWSRVFVDGAAPVGRLGHTVVMIGPRVYVFGGHAHGEFFNDIWSFDLSTLISKPAWEQLDPPKGAPRPSRRSGHSCVAYKDQLIMFGGTDGKYHYNDIWAFDTRTRTWSEFWCGGYIPSPREGHSAAIVGDIVYVFGGRGVDGANIGELAAFRISNQRWYMFHNMGPEPAPRSGHGMVAVGTKVYVLGGVSEDNLDETGKDANVAYVLDTSACFFLSDGAHRSLGAYCVGR</sequence>
<dbReference type="OMA" id="RECGHEC"/>
<keyword evidence="4" id="KW-0677">Repeat</keyword>
<keyword evidence="5" id="KW-0175">Coiled coil</keyword>
<dbReference type="Gene3D" id="2.120.10.80">
    <property type="entry name" value="Kelch-type beta propeller"/>
    <property type="match status" value="2"/>
</dbReference>
<evidence type="ECO:0000256" key="2">
    <source>
        <dbReference type="ARBA" id="ARBA00022441"/>
    </source>
</evidence>
<dbReference type="SMART" id="SM00612">
    <property type="entry name" value="Kelch"/>
    <property type="match status" value="3"/>
</dbReference>
<proteinExistence type="predicted"/>
<dbReference type="FunFam" id="2.120.10.80:FF:000049">
    <property type="entry name" value="Cell polarity protein (Tea1)"/>
    <property type="match status" value="1"/>
</dbReference>
<gene>
    <name evidence="7" type="ORF">TRAPUB_6721</name>
</gene>
<dbReference type="PANTHER" id="PTHR23244">
    <property type="entry name" value="KELCH REPEAT DOMAIN"/>
    <property type="match status" value="1"/>
</dbReference>
<dbReference type="GO" id="GO:0051285">
    <property type="term" value="C:cell cortex of cell tip"/>
    <property type="evidence" value="ECO:0007669"/>
    <property type="project" value="TreeGrafter"/>
</dbReference>
<reference evidence="7 8" key="1">
    <citation type="submission" date="2016-10" db="EMBL/GenBank/DDBJ databases">
        <title>Genome sequence of the basidiomycete white-rot fungus Trametes pubescens.</title>
        <authorList>
            <person name="Makela M.R."/>
            <person name="Granchi Z."/>
            <person name="Peng M."/>
            <person name="De Vries R.P."/>
            <person name="Grigoriev I."/>
            <person name="Riley R."/>
            <person name="Hilden K."/>
        </authorList>
    </citation>
    <scope>NUCLEOTIDE SEQUENCE [LARGE SCALE GENOMIC DNA]</scope>
    <source>
        <strain evidence="7 8">FBCC735</strain>
    </source>
</reference>
<evidence type="ECO:0000313" key="8">
    <source>
        <dbReference type="Proteomes" id="UP000184267"/>
    </source>
</evidence>
<evidence type="ECO:0000256" key="5">
    <source>
        <dbReference type="ARBA" id="ARBA00023054"/>
    </source>
</evidence>
<dbReference type="EMBL" id="MNAD01001650">
    <property type="protein sequence ID" value="OJT02727.1"/>
    <property type="molecule type" value="Genomic_DNA"/>
</dbReference>
<dbReference type="SUPFAM" id="SSF117281">
    <property type="entry name" value="Kelch motif"/>
    <property type="match status" value="1"/>
</dbReference>
<organism evidence="7 8">
    <name type="scientific">Trametes pubescens</name>
    <name type="common">White-rot fungus</name>
    <dbReference type="NCBI Taxonomy" id="154538"/>
    <lineage>
        <taxon>Eukaryota</taxon>
        <taxon>Fungi</taxon>
        <taxon>Dikarya</taxon>
        <taxon>Basidiomycota</taxon>
        <taxon>Agaricomycotina</taxon>
        <taxon>Agaricomycetes</taxon>
        <taxon>Polyporales</taxon>
        <taxon>Polyporaceae</taxon>
        <taxon>Trametes</taxon>
    </lineage>
</organism>
<dbReference type="STRING" id="154538.A0A1M2V5C3"/>
<evidence type="ECO:0000256" key="6">
    <source>
        <dbReference type="SAM" id="MobiDB-lite"/>
    </source>
</evidence>
<evidence type="ECO:0000256" key="4">
    <source>
        <dbReference type="ARBA" id="ARBA00022737"/>
    </source>
</evidence>
<dbReference type="Pfam" id="PF24681">
    <property type="entry name" value="Kelch_KLHDC2_KLHL20_DRC7"/>
    <property type="match status" value="1"/>
</dbReference>
<dbReference type="InterPro" id="IPR006652">
    <property type="entry name" value="Kelch_1"/>
</dbReference>
<comment type="subcellular location">
    <subcellularLocation>
        <location evidence="1">Cytoplasm</location>
    </subcellularLocation>
</comment>
<dbReference type="Pfam" id="PF01344">
    <property type="entry name" value="Kelch_1"/>
    <property type="match status" value="1"/>
</dbReference>
<dbReference type="OrthoDB" id="45365at2759"/>
<evidence type="ECO:0000256" key="3">
    <source>
        <dbReference type="ARBA" id="ARBA00022490"/>
    </source>
</evidence>
<name>A0A1M2V5C3_TRAPU</name>
<accession>A0A1M2V5C3</accession>
<dbReference type="AlphaFoldDB" id="A0A1M2V5C3"/>